<dbReference type="AlphaFoldDB" id="A0A0C9TR83"/>
<keyword evidence="1" id="KW-0472">Membrane</keyword>
<reference evidence="2 3" key="1">
    <citation type="submission" date="2014-06" db="EMBL/GenBank/DDBJ databases">
        <authorList>
            <consortium name="DOE Joint Genome Institute"/>
            <person name="Kuo A."/>
            <person name="Kohler A."/>
            <person name="Nagy L.G."/>
            <person name="Floudas D."/>
            <person name="Copeland A."/>
            <person name="Barry K.W."/>
            <person name="Cichocki N."/>
            <person name="Veneault-Fourrey C."/>
            <person name="LaButti K."/>
            <person name="Lindquist E.A."/>
            <person name="Lipzen A."/>
            <person name="Lundell T."/>
            <person name="Morin E."/>
            <person name="Murat C."/>
            <person name="Sun H."/>
            <person name="Tunlid A."/>
            <person name="Henrissat B."/>
            <person name="Grigoriev I.V."/>
            <person name="Hibbett D.S."/>
            <person name="Martin F."/>
            <person name="Nordberg H.P."/>
            <person name="Cantor M.N."/>
            <person name="Hua S.X."/>
        </authorList>
    </citation>
    <scope>NUCLEOTIDE SEQUENCE [LARGE SCALE GENOMIC DNA]</scope>
    <source>
        <strain evidence="2 3">ATCC 200175</strain>
    </source>
</reference>
<dbReference type="EMBL" id="KN819357">
    <property type="protein sequence ID" value="KIJ12973.1"/>
    <property type="molecule type" value="Genomic_DNA"/>
</dbReference>
<feature type="transmembrane region" description="Helical" evidence="1">
    <location>
        <begin position="34"/>
        <end position="57"/>
    </location>
</feature>
<protein>
    <submittedName>
        <fullName evidence="2">Uncharacterized protein</fullName>
    </submittedName>
</protein>
<dbReference type="OrthoDB" id="2993276at2759"/>
<keyword evidence="3" id="KW-1185">Reference proteome</keyword>
<keyword evidence="1" id="KW-0812">Transmembrane</keyword>
<proteinExistence type="predicted"/>
<name>A0A0C9TR83_PAXIN</name>
<keyword evidence="1" id="KW-1133">Transmembrane helix</keyword>
<evidence type="ECO:0000313" key="2">
    <source>
        <dbReference type="EMBL" id="KIJ12973.1"/>
    </source>
</evidence>
<sequence>MLTEAVTTTLTVYRAYQHFRHTPSALVQNMTRDGVFYCMSVFSMSIANVLVMVLVPVRLSALLLFMLPHLYPQPQSADMVTEYQTVMHTILATRMQLHLRKFDHQACLMDRFAEELPPMSSMRFTFPTDI</sequence>
<evidence type="ECO:0000256" key="1">
    <source>
        <dbReference type="SAM" id="Phobius"/>
    </source>
</evidence>
<gene>
    <name evidence="2" type="ORF">PAXINDRAFT_14188</name>
</gene>
<dbReference type="HOGENOM" id="CLU_132772_0_0_1"/>
<reference evidence="3" key="2">
    <citation type="submission" date="2015-01" db="EMBL/GenBank/DDBJ databases">
        <title>Evolutionary Origins and Diversification of the Mycorrhizal Mutualists.</title>
        <authorList>
            <consortium name="DOE Joint Genome Institute"/>
            <consortium name="Mycorrhizal Genomics Consortium"/>
            <person name="Kohler A."/>
            <person name="Kuo A."/>
            <person name="Nagy L.G."/>
            <person name="Floudas D."/>
            <person name="Copeland A."/>
            <person name="Barry K.W."/>
            <person name="Cichocki N."/>
            <person name="Veneault-Fourrey C."/>
            <person name="LaButti K."/>
            <person name="Lindquist E.A."/>
            <person name="Lipzen A."/>
            <person name="Lundell T."/>
            <person name="Morin E."/>
            <person name="Murat C."/>
            <person name="Riley R."/>
            <person name="Ohm R."/>
            <person name="Sun H."/>
            <person name="Tunlid A."/>
            <person name="Henrissat B."/>
            <person name="Grigoriev I.V."/>
            <person name="Hibbett D.S."/>
            <person name="Martin F."/>
        </authorList>
    </citation>
    <scope>NUCLEOTIDE SEQUENCE [LARGE SCALE GENOMIC DNA]</scope>
    <source>
        <strain evidence="3">ATCC 200175</strain>
    </source>
</reference>
<dbReference type="Proteomes" id="UP000053647">
    <property type="component" value="Unassembled WGS sequence"/>
</dbReference>
<organism evidence="2 3">
    <name type="scientific">Paxillus involutus ATCC 200175</name>
    <dbReference type="NCBI Taxonomy" id="664439"/>
    <lineage>
        <taxon>Eukaryota</taxon>
        <taxon>Fungi</taxon>
        <taxon>Dikarya</taxon>
        <taxon>Basidiomycota</taxon>
        <taxon>Agaricomycotina</taxon>
        <taxon>Agaricomycetes</taxon>
        <taxon>Agaricomycetidae</taxon>
        <taxon>Boletales</taxon>
        <taxon>Paxilineae</taxon>
        <taxon>Paxillaceae</taxon>
        <taxon>Paxillus</taxon>
    </lineage>
</organism>
<evidence type="ECO:0000313" key="3">
    <source>
        <dbReference type="Proteomes" id="UP000053647"/>
    </source>
</evidence>
<accession>A0A0C9TR83</accession>